<keyword evidence="6" id="KW-0680">Restriction system</keyword>
<proteinExistence type="inferred from homology"/>
<dbReference type="GO" id="GO:0032259">
    <property type="term" value="P:methylation"/>
    <property type="evidence" value="ECO:0007669"/>
    <property type="project" value="UniProtKB-KW"/>
</dbReference>
<dbReference type="PANTHER" id="PTHR42998:SF1">
    <property type="entry name" value="TYPE I RESTRICTION ENZYME HINDI METHYLASE SUBUNIT"/>
    <property type="match status" value="1"/>
</dbReference>
<dbReference type="Gene3D" id="1.20.1260.30">
    <property type="match status" value="1"/>
</dbReference>
<dbReference type="STRING" id="1430326.B8W66_12595"/>
<comment type="similarity">
    <text evidence="1">Belongs to the N(4)/N(6)-methyltransferase family.</text>
</comment>
<dbReference type="GO" id="GO:0009007">
    <property type="term" value="F:site-specific DNA-methyltransferase (adenine-specific) activity"/>
    <property type="evidence" value="ECO:0007669"/>
    <property type="project" value="UniProtKB-EC"/>
</dbReference>
<dbReference type="AlphaFoldDB" id="A0A1X2LUH8"/>
<dbReference type="InterPro" id="IPR029063">
    <property type="entry name" value="SAM-dependent_MTases_sf"/>
</dbReference>
<comment type="catalytic activity">
    <reaction evidence="7">
        <text>a 2'-deoxyadenosine in DNA + S-adenosyl-L-methionine = an N(6)-methyl-2'-deoxyadenosine in DNA + S-adenosyl-L-homocysteine + H(+)</text>
        <dbReference type="Rhea" id="RHEA:15197"/>
        <dbReference type="Rhea" id="RHEA-COMP:12418"/>
        <dbReference type="Rhea" id="RHEA-COMP:12419"/>
        <dbReference type="ChEBI" id="CHEBI:15378"/>
        <dbReference type="ChEBI" id="CHEBI:57856"/>
        <dbReference type="ChEBI" id="CHEBI:59789"/>
        <dbReference type="ChEBI" id="CHEBI:90615"/>
        <dbReference type="ChEBI" id="CHEBI:90616"/>
        <dbReference type="EC" id="2.1.1.72"/>
    </reaction>
</comment>
<keyword evidence="5" id="KW-0949">S-adenosyl-L-methionine</keyword>
<sequence length="516" mass="57300">MKTDDLAQVRRTLWAAADELRANSTLSPAEYRGPVLGLIFLAYAEFRFEQVRPELEAKATARRPVTPDDYRAKSALYVPDAARLSHLVDLPESQNLGKAIDEAMKAIEEANPELRDVLPRGYQRMEKSTLTELLRLFAPLPRQLSGDAFGLIYEDFLSNFAASEGRLGGEFFTPYSIVRLIVEIIEPFHGRVLDPACGSGGMFVQSAKFVERHHKSAARELSVFGVEQKEGTVPLAKMNLALHGLSGDIRLGNSYYEDPHDSVEAFDFVMANPPFNVDKVDKDKLAGDKRFAFGVPKPDNANYLWIQLFNSALSTKGRAGFVMANSAGDAGHSERDIRQKLIESGAVDVMVAIGTNFFYTVTLPVTLWFLDRGKSGTEREDAVLFIDARHLYRQIDRAHRDFLPEQIEFLANVVRLYRGEQLETADGSAALVNEYFPDGRYVDIPGLCKTATRSEIEAQGWSLNPGRYAGTAAVEEDGEDFLEKVAGLYEEFSRLSDEALVLRAQVDAAVQGVLDA</sequence>
<dbReference type="EC" id="2.1.1.72" evidence="2"/>
<dbReference type="InterPro" id="IPR052916">
    <property type="entry name" value="Type-I_RE_MTase_Subunit"/>
</dbReference>
<dbReference type="PRINTS" id="PR00507">
    <property type="entry name" value="N12N6MTFRASE"/>
</dbReference>
<evidence type="ECO:0000256" key="2">
    <source>
        <dbReference type="ARBA" id="ARBA00011900"/>
    </source>
</evidence>
<dbReference type="OrthoDB" id="9784823at2"/>
<evidence type="ECO:0000313" key="10">
    <source>
        <dbReference type="EMBL" id="OSC40522.1"/>
    </source>
</evidence>
<keyword evidence="11" id="KW-1185">Reference proteome</keyword>
<keyword evidence="3" id="KW-0489">Methyltransferase</keyword>
<dbReference type="RefSeq" id="WP_085325356.1">
    <property type="nucleotide sequence ID" value="NZ_NCXP01000013.1"/>
</dbReference>
<evidence type="ECO:0000256" key="1">
    <source>
        <dbReference type="ARBA" id="ARBA00006594"/>
    </source>
</evidence>
<evidence type="ECO:0000259" key="9">
    <source>
        <dbReference type="Pfam" id="PF12161"/>
    </source>
</evidence>
<dbReference type="InterPro" id="IPR022749">
    <property type="entry name" value="D12N6_MeTrfase_N"/>
</dbReference>
<evidence type="ECO:0000256" key="7">
    <source>
        <dbReference type="ARBA" id="ARBA00047942"/>
    </source>
</evidence>
<dbReference type="Pfam" id="PF12161">
    <property type="entry name" value="HsdM_N"/>
    <property type="match status" value="1"/>
</dbReference>
<evidence type="ECO:0000313" key="11">
    <source>
        <dbReference type="Proteomes" id="UP000193247"/>
    </source>
</evidence>
<gene>
    <name evidence="10" type="ORF">B8W66_12595</name>
</gene>
<dbReference type="GO" id="GO:0009307">
    <property type="term" value="P:DNA restriction-modification system"/>
    <property type="evidence" value="ECO:0007669"/>
    <property type="project" value="UniProtKB-KW"/>
</dbReference>
<dbReference type="PANTHER" id="PTHR42998">
    <property type="entry name" value="TYPE I RESTRICTION ENZYME HINDVIIP M PROTEIN-RELATED"/>
    <property type="match status" value="1"/>
</dbReference>
<dbReference type="Gene3D" id="3.40.50.150">
    <property type="entry name" value="Vaccinia Virus protein VP39"/>
    <property type="match status" value="1"/>
</dbReference>
<dbReference type="EMBL" id="NCXP01000013">
    <property type="protein sequence ID" value="OSC40522.1"/>
    <property type="molecule type" value="Genomic_DNA"/>
</dbReference>
<feature type="domain" description="DNA methylase adenine-specific" evidence="8">
    <location>
        <begin position="146"/>
        <end position="477"/>
    </location>
</feature>
<name>A0A1X2LUH8_9MYCO</name>
<dbReference type="GO" id="GO:0003677">
    <property type="term" value="F:DNA binding"/>
    <property type="evidence" value="ECO:0007669"/>
    <property type="project" value="InterPro"/>
</dbReference>
<dbReference type="CDD" id="cd02440">
    <property type="entry name" value="AdoMet_MTases"/>
    <property type="match status" value="1"/>
</dbReference>
<evidence type="ECO:0000256" key="3">
    <source>
        <dbReference type="ARBA" id="ARBA00022603"/>
    </source>
</evidence>
<reference evidence="10 11" key="1">
    <citation type="submission" date="2017-04" db="EMBL/GenBank/DDBJ databases">
        <title>The new phylogeny of genus Mycobacterium.</title>
        <authorList>
            <person name="Tortoli E."/>
            <person name="Trovato A."/>
            <person name="Cirillo D.M."/>
        </authorList>
    </citation>
    <scope>NUCLEOTIDE SEQUENCE [LARGE SCALE GENOMIC DNA]</scope>
    <source>
        <strain evidence="10 11">TBL 1200985</strain>
    </source>
</reference>
<accession>A0A1X2LUH8</accession>
<dbReference type="Pfam" id="PF02384">
    <property type="entry name" value="N6_Mtase"/>
    <property type="match status" value="1"/>
</dbReference>
<dbReference type="InterPro" id="IPR038333">
    <property type="entry name" value="T1MK-like_N_sf"/>
</dbReference>
<comment type="caution">
    <text evidence="10">The sequence shown here is derived from an EMBL/GenBank/DDBJ whole genome shotgun (WGS) entry which is preliminary data.</text>
</comment>
<dbReference type="InterPro" id="IPR003356">
    <property type="entry name" value="DNA_methylase_A-5"/>
</dbReference>
<evidence type="ECO:0000259" key="8">
    <source>
        <dbReference type="Pfam" id="PF02384"/>
    </source>
</evidence>
<keyword evidence="4" id="KW-0808">Transferase</keyword>
<organism evidence="10 11">
    <name type="scientific">Mycobacterium decipiens</name>
    <dbReference type="NCBI Taxonomy" id="1430326"/>
    <lineage>
        <taxon>Bacteria</taxon>
        <taxon>Bacillati</taxon>
        <taxon>Actinomycetota</taxon>
        <taxon>Actinomycetes</taxon>
        <taxon>Mycobacteriales</taxon>
        <taxon>Mycobacteriaceae</taxon>
        <taxon>Mycobacterium</taxon>
    </lineage>
</organism>
<dbReference type="GO" id="GO:0008170">
    <property type="term" value="F:N-methyltransferase activity"/>
    <property type="evidence" value="ECO:0007669"/>
    <property type="project" value="InterPro"/>
</dbReference>
<feature type="domain" description="N6 adenine-specific DNA methyltransferase N-terminal" evidence="9">
    <location>
        <begin position="10"/>
        <end position="131"/>
    </location>
</feature>
<evidence type="ECO:0000256" key="4">
    <source>
        <dbReference type="ARBA" id="ARBA00022679"/>
    </source>
</evidence>
<dbReference type="SUPFAM" id="SSF53335">
    <property type="entry name" value="S-adenosyl-L-methionine-dependent methyltransferases"/>
    <property type="match status" value="1"/>
</dbReference>
<evidence type="ECO:0000256" key="6">
    <source>
        <dbReference type="ARBA" id="ARBA00022747"/>
    </source>
</evidence>
<evidence type="ECO:0000256" key="5">
    <source>
        <dbReference type="ARBA" id="ARBA00022691"/>
    </source>
</evidence>
<dbReference type="Proteomes" id="UP000193247">
    <property type="component" value="Unassembled WGS sequence"/>
</dbReference>
<protein>
    <recommendedName>
        <fullName evidence="2">site-specific DNA-methyltransferase (adenine-specific)</fullName>
        <ecNumber evidence="2">2.1.1.72</ecNumber>
    </recommendedName>
</protein>